<proteinExistence type="inferred from homology"/>
<evidence type="ECO:0000259" key="3">
    <source>
        <dbReference type="Pfam" id="PF00857"/>
    </source>
</evidence>
<dbReference type="PANTHER" id="PTHR43540:SF6">
    <property type="entry name" value="ISOCHORISMATASE-LIKE DOMAIN-CONTAINING PROTEIN"/>
    <property type="match status" value="1"/>
</dbReference>
<accession>A0A9P5DU75</accession>
<dbReference type="Pfam" id="PF00857">
    <property type="entry name" value="Isochorismatase"/>
    <property type="match status" value="1"/>
</dbReference>
<dbReference type="EMBL" id="PVQB02000667">
    <property type="protein sequence ID" value="KAF4334543.1"/>
    <property type="molecule type" value="Genomic_DNA"/>
</dbReference>
<gene>
    <name evidence="4" type="ORF">FBEOM_11592</name>
</gene>
<dbReference type="Proteomes" id="UP000730481">
    <property type="component" value="Unassembled WGS sequence"/>
</dbReference>
<dbReference type="GO" id="GO:0016787">
    <property type="term" value="F:hydrolase activity"/>
    <property type="evidence" value="ECO:0007669"/>
    <property type="project" value="UniProtKB-KW"/>
</dbReference>
<dbReference type="PANTHER" id="PTHR43540">
    <property type="entry name" value="PEROXYUREIDOACRYLATE/UREIDOACRYLATE AMIDOHYDROLASE-RELATED"/>
    <property type="match status" value="1"/>
</dbReference>
<sequence>MTAPVSALFVIDIQKDLASNAENEIPHAERIRNAGEQILHVARSVPSDPKPIIVFVQHEESPESGPLVKGSKPWELVFKNDPSNTRELLVFKNQRDTFKSNANLAGLLKAKGVQHIIAFGIQSECCVLSTCKGALEAGLRVTLLQGAHSTYNTEGKTALEIEEEVENELKALGASVTSWETAIGQWADTEVLG</sequence>
<comment type="caution">
    <text evidence="4">The sequence shown here is derived from an EMBL/GenBank/DDBJ whole genome shotgun (WGS) entry which is preliminary data.</text>
</comment>
<evidence type="ECO:0000313" key="5">
    <source>
        <dbReference type="Proteomes" id="UP000730481"/>
    </source>
</evidence>
<reference evidence="4" key="2">
    <citation type="submission" date="2020-02" db="EMBL/GenBank/DDBJ databases">
        <title>Identification and distribution of gene clusters putatively required for synthesis of sphingolipid metabolism inhibitors in phylogenetically diverse species of the filamentous fungus Fusarium.</title>
        <authorList>
            <person name="Kim H.-S."/>
            <person name="Busman M."/>
            <person name="Brown D.W."/>
            <person name="Divon H."/>
            <person name="Uhlig S."/>
            <person name="Proctor R.H."/>
        </authorList>
    </citation>
    <scope>NUCLEOTIDE SEQUENCE</scope>
    <source>
        <strain evidence="4">NRRL 25174</strain>
    </source>
</reference>
<evidence type="ECO:0000256" key="2">
    <source>
        <dbReference type="ARBA" id="ARBA00022801"/>
    </source>
</evidence>
<dbReference type="Gene3D" id="3.40.50.850">
    <property type="entry name" value="Isochorismatase-like"/>
    <property type="match status" value="1"/>
</dbReference>
<feature type="domain" description="Isochorismatase-like" evidence="3">
    <location>
        <begin position="6"/>
        <end position="159"/>
    </location>
</feature>
<dbReference type="InterPro" id="IPR036380">
    <property type="entry name" value="Isochorismatase-like_sf"/>
</dbReference>
<dbReference type="InterPro" id="IPR050272">
    <property type="entry name" value="Isochorismatase-like_hydrls"/>
</dbReference>
<evidence type="ECO:0000256" key="1">
    <source>
        <dbReference type="ARBA" id="ARBA00006336"/>
    </source>
</evidence>
<organism evidence="4 5">
    <name type="scientific">Fusarium beomiforme</name>
    <dbReference type="NCBI Taxonomy" id="44412"/>
    <lineage>
        <taxon>Eukaryota</taxon>
        <taxon>Fungi</taxon>
        <taxon>Dikarya</taxon>
        <taxon>Ascomycota</taxon>
        <taxon>Pezizomycotina</taxon>
        <taxon>Sordariomycetes</taxon>
        <taxon>Hypocreomycetidae</taxon>
        <taxon>Hypocreales</taxon>
        <taxon>Nectriaceae</taxon>
        <taxon>Fusarium</taxon>
        <taxon>Fusarium burgessii species complex</taxon>
    </lineage>
</organism>
<protein>
    <submittedName>
        <fullName evidence="4">Isochorismatase hydrolase</fullName>
    </submittedName>
</protein>
<dbReference type="OrthoDB" id="245563at2759"/>
<keyword evidence="5" id="KW-1185">Reference proteome</keyword>
<name>A0A9P5DU75_9HYPO</name>
<dbReference type="InterPro" id="IPR000868">
    <property type="entry name" value="Isochorismatase-like_dom"/>
</dbReference>
<dbReference type="AlphaFoldDB" id="A0A9P5DU75"/>
<keyword evidence="2 4" id="KW-0378">Hydrolase</keyword>
<dbReference type="SUPFAM" id="SSF52499">
    <property type="entry name" value="Isochorismatase-like hydrolases"/>
    <property type="match status" value="1"/>
</dbReference>
<comment type="similarity">
    <text evidence="1">Belongs to the isochorismatase family.</text>
</comment>
<evidence type="ECO:0000313" key="4">
    <source>
        <dbReference type="EMBL" id="KAF4334543.1"/>
    </source>
</evidence>
<reference evidence="4" key="1">
    <citation type="journal article" date="2017" name="Mycologia">
        <title>Fusarium algeriense, sp. nov., a novel toxigenic crown rot pathogen of durum wheat from Algeria is nested in the Fusarium burgessii species complex.</title>
        <authorList>
            <person name="Laraba I."/>
            <person name="Keddad A."/>
            <person name="Boureghda H."/>
            <person name="Abdallah N."/>
            <person name="Vaughan M.M."/>
            <person name="Proctor R.H."/>
            <person name="Busman M."/>
            <person name="O'Donnell K."/>
        </authorList>
    </citation>
    <scope>NUCLEOTIDE SEQUENCE</scope>
    <source>
        <strain evidence="4">NRRL 25174</strain>
    </source>
</reference>